<protein>
    <recommendedName>
        <fullName evidence="1">Metallophosphoesterase TT1561-like domain-containing protein</fullName>
    </recommendedName>
</protein>
<dbReference type="RefSeq" id="WP_250931458.1">
    <property type="nucleotide sequence ID" value="NZ_JAMQBK010000063.1"/>
</dbReference>
<keyword evidence="3" id="KW-1185">Reference proteome</keyword>
<dbReference type="InterPro" id="IPR029461">
    <property type="entry name" value="TT1561-like"/>
</dbReference>
<accession>A0ABT0UBA9</accession>
<dbReference type="Pfam" id="PF14582">
    <property type="entry name" value="Metallophos_3"/>
    <property type="match status" value="1"/>
</dbReference>
<dbReference type="EMBL" id="JAMQBK010000063">
    <property type="protein sequence ID" value="MCM2373673.1"/>
    <property type="molecule type" value="Genomic_DNA"/>
</dbReference>
<feature type="domain" description="Metallophosphoesterase TT1561-like" evidence="1">
    <location>
        <begin position="3"/>
        <end position="229"/>
    </location>
</feature>
<name>A0ABT0UBA9_9BACT</name>
<gene>
    <name evidence="2" type="ORF">NB063_23920</name>
</gene>
<comment type="caution">
    <text evidence="2">The sequence shown here is derived from an EMBL/GenBank/DDBJ whole genome shotgun (WGS) entry which is preliminary data.</text>
</comment>
<sequence>MKRLLVCGRFDGDPHSLEHLQTFTQRHQPDAILIAGLWHGSNGYDRKMPAEQKLFYRELFETVKRTDRIAIILPGEHDVPMADFMRLILMEERNNAKLHCVHATHHVEQNVLFAGLGGDLNEVIDTWNDRLRCSRSSADYFLRDVANARVPYTVLMLTTPILGSIGDGLHSDIAGDTQLASEIINSTHPVLAVVAGETSNRNCKRLGTSRVINPGRISEGSATIVDLTDLDRVEFITNEETQLVS</sequence>
<evidence type="ECO:0000313" key="2">
    <source>
        <dbReference type="EMBL" id="MCM2373673.1"/>
    </source>
</evidence>
<dbReference type="InterPro" id="IPR029052">
    <property type="entry name" value="Metallo-depent_PP-like"/>
</dbReference>
<organism evidence="2 3">
    <name type="scientific">Aporhodopirellula aestuarii</name>
    <dbReference type="NCBI Taxonomy" id="2950107"/>
    <lineage>
        <taxon>Bacteria</taxon>
        <taxon>Pseudomonadati</taxon>
        <taxon>Planctomycetota</taxon>
        <taxon>Planctomycetia</taxon>
        <taxon>Pirellulales</taxon>
        <taxon>Pirellulaceae</taxon>
        <taxon>Aporhodopirellula</taxon>
    </lineage>
</organism>
<dbReference type="Proteomes" id="UP001202961">
    <property type="component" value="Unassembled WGS sequence"/>
</dbReference>
<dbReference type="SUPFAM" id="SSF56300">
    <property type="entry name" value="Metallo-dependent phosphatases"/>
    <property type="match status" value="1"/>
</dbReference>
<reference evidence="2 3" key="1">
    <citation type="journal article" date="2022" name="Syst. Appl. Microbiol.">
        <title>Rhodopirellula aestuarii sp. nov., a novel member of the genus Rhodopirellula isolated from brackish sediments collected in the Tagus River estuary, Portugal.</title>
        <authorList>
            <person name="Vitorino I.R."/>
            <person name="Klimek D."/>
            <person name="Calusinska M."/>
            <person name="Lobo-da-Cunha A."/>
            <person name="Vasconcelos V."/>
            <person name="Lage O.M."/>
        </authorList>
    </citation>
    <scope>NUCLEOTIDE SEQUENCE [LARGE SCALE GENOMIC DNA]</scope>
    <source>
        <strain evidence="2 3">ICT_H3.1</strain>
    </source>
</reference>
<proteinExistence type="predicted"/>
<dbReference type="Gene3D" id="3.60.21.10">
    <property type="match status" value="1"/>
</dbReference>
<evidence type="ECO:0000313" key="3">
    <source>
        <dbReference type="Proteomes" id="UP001202961"/>
    </source>
</evidence>
<evidence type="ECO:0000259" key="1">
    <source>
        <dbReference type="Pfam" id="PF14582"/>
    </source>
</evidence>